<name>A0A4Y1ZYR2_ARAVE</name>
<dbReference type="AlphaFoldDB" id="A0A4Y1ZYR2"/>
<dbReference type="Proteomes" id="UP000499080">
    <property type="component" value="Unassembled WGS sequence"/>
</dbReference>
<comment type="caution">
    <text evidence="1">The sequence shown here is derived from an EMBL/GenBank/DDBJ whole genome shotgun (WGS) entry which is preliminary data.</text>
</comment>
<proteinExistence type="predicted"/>
<reference evidence="1 2" key="1">
    <citation type="journal article" date="2019" name="Sci. Rep.">
        <title>Orb-weaving spider Araneus ventricosus genome elucidates the spidroin gene catalogue.</title>
        <authorList>
            <person name="Kono N."/>
            <person name="Nakamura H."/>
            <person name="Ohtoshi R."/>
            <person name="Moran D.A.P."/>
            <person name="Shinohara A."/>
            <person name="Yoshida Y."/>
            <person name="Fujiwara M."/>
            <person name="Mori M."/>
            <person name="Tomita M."/>
            <person name="Arakawa K."/>
        </authorList>
    </citation>
    <scope>NUCLEOTIDE SEQUENCE [LARGE SCALE GENOMIC DNA]</scope>
</reference>
<gene>
    <name evidence="1" type="ORF">AVEN_127895_1</name>
</gene>
<protein>
    <submittedName>
        <fullName evidence="1">Uncharacterized protein</fullName>
    </submittedName>
</protein>
<dbReference type="EMBL" id="BGPR01000002">
    <property type="protein sequence ID" value="GBL72642.1"/>
    <property type="molecule type" value="Genomic_DNA"/>
</dbReference>
<sequence>MAAKVIETRVAIGVADTYIVRCGLEKTTYRPIVAITGQDVNQVVLLIALAPPESNIDFMKPSMGKGYAALLKSSTKINADLSPIPPTKGAAEKHSFSNVCLFVAPAMVPY</sequence>
<accession>A0A4Y1ZYR2</accession>
<keyword evidence="2" id="KW-1185">Reference proteome</keyword>
<evidence type="ECO:0000313" key="1">
    <source>
        <dbReference type="EMBL" id="GBL72642.1"/>
    </source>
</evidence>
<organism evidence="1 2">
    <name type="scientific">Araneus ventricosus</name>
    <name type="common">Orbweaver spider</name>
    <name type="synonym">Epeira ventricosa</name>
    <dbReference type="NCBI Taxonomy" id="182803"/>
    <lineage>
        <taxon>Eukaryota</taxon>
        <taxon>Metazoa</taxon>
        <taxon>Ecdysozoa</taxon>
        <taxon>Arthropoda</taxon>
        <taxon>Chelicerata</taxon>
        <taxon>Arachnida</taxon>
        <taxon>Araneae</taxon>
        <taxon>Araneomorphae</taxon>
        <taxon>Entelegynae</taxon>
        <taxon>Araneoidea</taxon>
        <taxon>Araneidae</taxon>
        <taxon>Araneus</taxon>
    </lineage>
</organism>
<evidence type="ECO:0000313" key="2">
    <source>
        <dbReference type="Proteomes" id="UP000499080"/>
    </source>
</evidence>